<keyword evidence="3" id="KW-0132">Cell division</keyword>
<feature type="coiled-coil region" evidence="1">
    <location>
        <begin position="41"/>
        <end position="68"/>
    </location>
</feature>
<proteinExistence type="predicted"/>
<evidence type="ECO:0000313" key="3">
    <source>
        <dbReference type="EMBL" id="MBE1496219.1"/>
    </source>
</evidence>
<sequence length="453" mass="50564">MALFGGRENADLAALQQQLSAAHATIAELRGWVTQLRGAGTPALEADLRRLRSTVENAKQERAALDASVGQRRSEVAAWQSRLVETRELALLQEVGVYEYAHPLDDAVAYKDELKRLREQIKVEARGSAVSCQVDWAVNGSVKEGQKLGRDMAKLMLRAYNAEADNAVRVVKPHTREAVKKRLTTTRDTIGRLGVLMRIAVSDSYHRLRLREIDLTADYLVKVEAEREEARAERERLREEAKVMKEIERERARLAKERAHYATAITKLEAKGDLDGLARAKEQLTSIDDAIAGVERRAANIRVGHVYVISNIGAFGPDVVKIGMTRRQEPLDRVRELGDASVPFRFDVHALIFSDDAVTLETELHRRLSHKRVNLVNMRREFFYATPAEVKEQLLAIRDAHVLQYTDTPEAVEWRASEPSRRGAGEVAVPVGAQALPTIALHANGDLSDDGGE</sequence>
<feature type="domain" description="Bacteriophage T5 Orf172 DNA-binding" evidence="2">
    <location>
        <begin position="314"/>
        <end position="397"/>
    </location>
</feature>
<evidence type="ECO:0000256" key="1">
    <source>
        <dbReference type="SAM" id="Coils"/>
    </source>
</evidence>
<name>A0ABR9HZ56_9PSEU</name>
<evidence type="ECO:0000259" key="2">
    <source>
        <dbReference type="SMART" id="SM00974"/>
    </source>
</evidence>
<organism evidence="3 4">
    <name type="scientific">Amycolatopsis lexingtonensis</name>
    <dbReference type="NCBI Taxonomy" id="218822"/>
    <lineage>
        <taxon>Bacteria</taxon>
        <taxon>Bacillati</taxon>
        <taxon>Actinomycetota</taxon>
        <taxon>Actinomycetes</taxon>
        <taxon>Pseudonocardiales</taxon>
        <taxon>Pseudonocardiaceae</taxon>
        <taxon>Amycolatopsis</taxon>
    </lineage>
</organism>
<accession>A0ABR9HZ56</accession>
<dbReference type="Pfam" id="PF13250">
    <property type="entry name" value="SNIPE"/>
    <property type="match status" value="1"/>
</dbReference>
<feature type="coiled-coil region" evidence="1">
    <location>
        <begin position="220"/>
        <end position="297"/>
    </location>
</feature>
<keyword evidence="1" id="KW-0175">Coiled coil</keyword>
<keyword evidence="4" id="KW-1185">Reference proteome</keyword>
<dbReference type="RefSeq" id="WP_086856603.1">
    <property type="nucleotide sequence ID" value="NZ_JADBEG010000001.1"/>
</dbReference>
<dbReference type="SMART" id="SM00974">
    <property type="entry name" value="T5orf172"/>
    <property type="match status" value="1"/>
</dbReference>
<gene>
    <name evidence="3" type="ORF">H4696_003319</name>
</gene>
<dbReference type="InterPro" id="IPR018306">
    <property type="entry name" value="Phage_T5_Orf172_DNA-bd"/>
</dbReference>
<reference evidence="3 4" key="1">
    <citation type="submission" date="2020-10" db="EMBL/GenBank/DDBJ databases">
        <title>Sequencing the genomes of 1000 actinobacteria strains.</title>
        <authorList>
            <person name="Klenk H.-P."/>
        </authorList>
    </citation>
    <scope>NUCLEOTIDE SEQUENCE [LARGE SCALE GENOMIC DNA]</scope>
    <source>
        <strain evidence="3 4">DSM 44653</strain>
    </source>
</reference>
<dbReference type="GO" id="GO:0051301">
    <property type="term" value="P:cell division"/>
    <property type="evidence" value="ECO:0007669"/>
    <property type="project" value="UniProtKB-KW"/>
</dbReference>
<dbReference type="EMBL" id="JADBEG010000001">
    <property type="protein sequence ID" value="MBE1496219.1"/>
    <property type="molecule type" value="Genomic_DNA"/>
</dbReference>
<dbReference type="Proteomes" id="UP000631670">
    <property type="component" value="Unassembled WGS sequence"/>
</dbReference>
<comment type="caution">
    <text evidence="3">The sequence shown here is derived from an EMBL/GenBank/DDBJ whole genome shotgun (WGS) entry which is preliminary data.</text>
</comment>
<dbReference type="Pfam" id="PF13455">
    <property type="entry name" value="MUG113"/>
    <property type="match status" value="1"/>
</dbReference>
<keyword evidence="3" id="KW-0131">Cell cycle</keyword>
<dbReference type="InterPro" id="IPR025280">
    <property type="entry name" value="SNIPE"/>
</dbReference>
<evidence type="ECO:0000313" key="4">
    <source>
        <dbReference type="Proteomes" id="UP000631670"/>
    </source>
</evidence>
<protein>
    <submittedName>
        <fullName evidence="3">FtsZ-binding cell division protein ZapB</fullName>
    </submittedName>
</protein>